<comment type="caution">
    <text evidence="1">The sequence shown here is derived from an EMBL/GenBank/DDBJ whole genome shotgun (WGS) entry which is preliminary data.</text>
</comment>
<accession>C6RDR1</accession>
<reference evidence="1 2" key="1">
    <citation type="submission" date="2009-07" db="EMBL/GenBank/DDBJ databases">
        <authorList>
            <person name="Madupu R."/>
            <person name="Sebastian Y."/>
            <person name="Durkin A.S."/>
            <person name="Torralba M."/>
            <person name="Methe B."/>
            <person name="Sutton G.G."/>
            <person name="Strausberg R.L."/>
            <person name="Nelson K.E."/>
        </authorList>
    </citation>
    <scope>NUCLEOTIDE SEQUENCE [LARGE SCALE GENOMIC DNA]</scope>
    <source>
        <strain evidence="1 2">RM3277</strain>
    </source>
</reference>
<dbReference type="Proteomes" id="UP000003107">
    <property type="component" value="Unassembled WGS sequence"/>
</dbReference>
<evidence type="ECO:0000313" key="1">
    <source>
        <dbReference type="EMBL" id="EET80458.1"/>
    </source>
</evidence>
<organism evidence="1 2">
    <name type="scientific">Campylobacter showae RM3277</name>
    <dbReference type="NCBI Taxonomy" id="553219"/>
    <lineage>
        <taxon>Bacteria</taxon>
        <taxon>Pseudomonadati</taxon>
        <taxon>Campylobacterota</taxon>
        <taxon>Epsilonproteobacteria</taxon>
        <taxon>Campylobacterales</taxon>
        <taxon>Campylobacteraceae</taxon>
        <taxon>Campylobacter</taxon>
    </lineage>
</organism>
<proteinExistence type="predicted"/>
<protein>
    <submittedName>
        <fullName evidence="1">Uncharacterized protein</fullName>
    </submittedName>
</protein>
<sequence>MCSILGDKFDNKRSPSLRFIGCDQSGIKFALPFFCVFGDNRQI</sequence>
<evidence type="ECO:0000313" key="2">
    <source>
        <dbReference type="Proteomes" id="UP000003107"/>
    </source>
</evidence>
<name>C6RDR1_9BACT</name>
<gene>
    <name evidence="1" type="ORF">CAMSH0001_1218</name>
</gene>
<keyword evidence="2" id="KW-1185">Reference proteome</keyword>
<dbReference type="AlphaFoldDB" id="C6RDR1"/>
<dbReference type="EMBL" id="ACVQ01000008">
    <property type="protein sequence ID" value="EET80458.1"/>
    <property type="molecule type" value="Genomic_DNA"/>
</dbReference>